<keyword evidence="6" id="KW-0411">Iron-sulfur</keyword>
<dbReference type="PROSITE" id="PS51379">
    <property type="entry name" value="4FE4S_FER_2"/>
    <property type="match status" value="1"/>
</dbReference>
<keyword evidence="7" id="KW-1133">Transmembrane helix</keyword>
<evidence type="ECO:0000256" key="6">
    <source>
        <dbReference type="ARBA" id="ARBA00023014"/>
    </source>
</evidence>
<dbReference type="Proteomes" id="UP000772181">
    <property type="component" value="Unassembled WGS sequence"/>
</dbReference>
<dbReference type="InterPro" id="IPR017896">
    <property type="entry name" value="4Fe4S_Fe-S-bd"/>
</dbReference>
<keyword evidence="1" id="KW-0813">Transport</keyword>
<evidence type="ECO:0000256" key="5">
    <source>
        <dbReference type="ARBA" id="ARBA00023004"/>
    </source>
</evidence>
<sequence length="398" mass="45096">MTKIKRIQPWRRFVGFLQAILIIGLPFLRIKGESALRFDLPSLRLHFFGTSLWMEEFFIVLAALIFLTFLSTFITLMFGRIWCGWVCPQTVIVDFTRFVDKKGGVSSKLLAYFPTLLISTIIAASLIWYFISPYEFFDRLFNGSLGELTWEFWIVLTGSIFLNFAFLRHKFCATVCPYAKLQSVLFDNKTLVIACDPVRKEECIKCLACVKACPVGIDIRKGLNAACINCAECLDMCNGVMGKKHKESLITYSFGLPAKAGRIMRPSAVMVCSITLLALIFLLYLAFSRIPLDMTVLPNYDFPPRLTDKGATNSYLLSLRNRGKFEEELEIGAKGGEGGGITIVPERVYLKAEEDKNIVVFVTIREPMRVKSLTIYIETTKPDRVRITRKAGFIIPEV</sequence>
<evidence type="ECO:0000256" key="4">
    <source>
        <dbReference type="ARBA" id="ARBA00022982"/>
    </source>
</evidence>
<dbReference type="InterPro" id="IPR032879">
    <property type="entry name" value="FixG_C"/>
</dbReference>
<dbReference type="Pfam" id="PF13746">
    <property type="entry name" value="Fer4_18"/>
    <property type="match status" value="1"/>
</dbReference>
<reference evidence="9" key="1">
    <citation type="submission" date="2020-07" db="EMBL/GenBank/DDBJ databases">
        <title>Huge and variable diversity of episymbiotic CPR bacteria and DPANN archaea in groundwater ecosystems.</title>
        <authorList>
            <person name="He C.Y."/>
            <person name="Keren R."/>
            <person name="Whittaker M."/>
            <person name="Farag I.F."/>
            <person name="Doudna J."/>
            <person name="Cate J.H.D."/>
            <person name="Banfield J.F."/>
        </authorList>
    </citation>
    <scope>NUCLEOTIDE SEQUENCE</scope>
    <source>
        <strain evidence="9">NC_groundwater_1482_Ag_S-0.65um_47_24</strain>
    </source>
</reference>
<keyword evidence="3" id="KW-0479">Metal-binding</keyword>
<dbReference type="GO" id="GO:0051539">
    <property type="term" value="F:4 iron, 4 sulfur cluster binding"/>
    <property type="evidence" value="ECO:0007669"/>
    <property type="project" value="UniProtKB-KW"/>
</dbReference>
<dbReference type="GO" id="GO:0046872">
    <property type="term" value="F:metal ion binding"/>
    <property type="evidence" value="ECO:0007669"/>
    <property type="project" value="UniProtKB-KW"/>
</dbReference>
<dbReference type="AlphaFoldDB" id="A0A933GL88"/>
<dbReference type="Gene3D" id="3.30.70.20">
    <property type="match status" value="1"/>
</dbReference>
<comment type="caution">
    <text evidence="9">The sequence shown here is derived from an EMBL/GenBank/DDBJ whole genome shotgun (WGS) entry which is preliminary data.</text>
</comment>
<dbReference type="InterPro" id="IPR051684">
    <property type="entry name" value="Electron_Trans/Redox"/>
</dbReference>
<evidence type="ECO:0000256" key="3">
    <source>
        <dbReference type="ARBA" id="ARBA00022723"/>
    </source>
</evidence>
<keyword evidence="7" id="KW-0812">Transmembrane</keyword>
<dbReference type="PANTHER" id="PTHR30176">
    <property type="entry name" value="FERREDOXIN-TYPE PROTEIN NAPH"/>
    <property type="match status" value="1"/>
</dbReference>
<dbReference type="InterPro" id="IPR013783">
    <property type="entry name" value="Ig-like_fold"/>
</dbReference>
<dbReference type="GO" id="GO:0005886">
    <property type="term" value="C:plasma membrane"/>
    <property type="evidence" value="ECO:0007669"/>
    <property type="project" value="TreeGrafter"/>
</dbReference>
<feature type="domain" description="4Fe-4S ferredoxin-type" evidence="8">
    <location>
        <begin position="194"/>
        <end position="222"/>
    </location>
</feature>
<keyword evidence="4" id="KW-0249">Electron transport</keyword>
<dbReference type="Pfam" id="PF11614">
    <property type="entry name" value="FixG_C"/>
    <property type="match status" value="1"/>
</dbReference>
<keyword evidence="7" id="KW-0472">Membrane</keyword>
<keyword evidence="2" id="KW-0004">4Fe-4S</keyword>
<dbReference type="Gene3D" id="2.60.40.10">
    <property type="entry name" value="Immunoglobulins"/>
    <property type="match status" value="1"/>
</dbReference>
<feature type="transmembrane region" description="Helical" evidence="7">
    <location>
        <begin position="150"/>
        <end position="167"/>
    </location>
</feature>
<feature type="transmembrane region" description="Helical" evidence="7">
    <location>
        <begin position="12"/>
        <end position="30"/>
    </location>
</feature>
<dbReference type="EMBL" id="JACQWF010000272">
    <property type="protein sequence ID" value="MBI4595938.1"/>
    <property type="molecule type" value="Genomic_DNA"/>
</dbReference>
<evidence type="ECO:0000313" key="10">
    <source>
        <dbReference type="Proteomes" id="UP000772181"/>
    </source>
</evidence>
<dbReference type="SUPFAM" id="SSF54862">
    <property type="entry name" value="4Fe-4S ferredoxins"/>
    <property type="match status" value="1"/>
</dbReference>
<feature type="transmembrane region" description="Helical" evidence="7">
    <location>
        <begin position="57"/>
        <end position="78"/>
    </location>
</feature>
<name>A0A933GL88_UNCTE</name>
<evidence type="ECO:0000256" key="7">
    <source>
        <dbReference type="SAM" id="Phobius"/>
    </source>
</evidence>
<evidence type="ECO:0000259" key="8">
    <source>
        <dbReference type="PROSITE" id="PS51379"/>
    </source>
</evidence>
<evidence type="ECO:0000256" key="2">
    <source>
        <dbReference type="ARBA" id="ARBA00022485"/>
    </source>
</evidence>
<dbReference type="Pfam" id="PF12801">
    <property type="entry name" value="Fer4_5"/>
    <property type="match status" value="2"/>
</dbReference>
<accession>A0A933GL88</accession>
<proteinExistence type="predicted"/>
<dbReference type="PROSITE" id="PS00198">
    <property type="entry name" value="4FE4S_FER_1"/>
    <property type="match status" value="1"/>
</dbReference>
<dbReference type="PANTHER" id="PTHR30176:SF3">
    <property type="entry name" value="FERREDOXIN-TYPE PROTEIN NAPH"/>
    <property type="match status" value="1"/>
</dbReference>
<organism evidence="9 10">
    <name type="scientific">Tectimicrobiota bacterium</name>
    <dbReference type="NCBI Taxonomy" id="2528274"/>
    <lineage>
        <taxon>Bacteria</taxon>
        <taxon>Pseudomonadati</taxon>
        <taxon>Nitrospinota/Tectimicrobiota group</taxon>
        <taxon>Candidatus Tectimicrobiota</taxon>
    </lineage>
</organism>
<protein>
    <submittedName>
        <fullName evidence="9">4Fe-4S binding protein</fullName>
    </submittedName>
</protein>
<evidence type="ECO:0000313" key="9">
    <source>
        <dbReference type="EMBL" id="MBI4595938.1"/>
    </source>
</evidence>
<feature type="transmembrane region" description="Helical" evidence="7">
    <location>
        <begin position="268"/>
        <end position="287"/>
    </location>
</feature>
<dbReference type="InterPro" id="IPR017900">
    <property type="entry name" value="4Fe4S_Fe_S_CS"/>
</dbReference>
<evidence type="ECO:0000256" key="1">
    <source>
        <dbReference type="ARBA" id="ARBA00022448"/>
    </source>
</evidence>
<gene>
    <name evidence="9" type="ORF">HY730_06115</name>
</gene>
<feature type="transmembrane region" description="Helical" evidence="7">
    <location>
        <begin position="109"/>
        <end position="130"/>
    </location>
</feature>
<keyword evidence="5" id="KW-0408">Iron</keyword>